<feature type="transmembrane region" description="Helical" evidence="1">
    <location>
        <begin position="420"/>
        <end position="438"/>
    </location>
</feature>
<feature type="transmembrane region" description="Helical" evidence="1">
    <location>
        <begin position="201"/>
        <end position="232"/>
    </location>
</feature>
<evidence type="ECO:0000313" key="2">
    <source>
        <dbReference type="EMBL" id="QDT55837.1"/>
    </source>
</evidence>
<dbReference type="Proteomes" id="UP000315700">
    <property type="component" value="Chromosome"/>
</dbReference>
<name>A0A517SI94_9PLAN</name>
<feature type="transmembrane region" description="Helical" evidence="1">
    <location>
        <begin position="39"/>
        <end position="55"/>
    </location>
</feature>
<keyword evidence="1" id="KW-1133">Transmembrane helix</keyword>
<evidence type="ECO:0000256" key="1">
    <source>
        <dbReference type="SAM" id="Phobius"/>
    </source>
</evidence>
<keyword evidence="1" id="KW-0812">Transmembrane</keyword>
<feature type="transmembrane region" description="Helical" evidence="1">
    <location>
        <begin position="369"/>
        <end position="388"/>
    </location>
</feature>
<evidence type="ECO:0000313" key="3">
    <source>
        <dbReference type="Proteomes" id="UP000315700"/>
    </source>
</evidence>
<dbReference type="OrthoDB" id="241931at2"/>
<proteinExistence type="predicted"/>
<feature type="transmembrane region" description="Helical" evidence="1">
    <location>
        <begin position="113"/>
        <end position="131"/>
    </location>
</feature>
<dbReference type="RefSeq" id="WP_145032221.1">
    <property type="nucleotide sequence ID" value="NZ_CP036271.1"/>
</dbReference>
<feature type="transmembrane region" description="Helical" evidence="1">
    <location>
        <begin position="238"/>
        <end position="259"/>
    </location>
</feature>
<organism evidence="2 3">
    <name type="scientific">Caulifigura coniformis</name>
    <dbReference type="NCBI Taxonomy" id="2527983"/>
    <lineage>
        <taxon>Bacteria</taxon>
        <taxon>Pseudomonadati</taxon>
        <taxon>Planctomycetota</taxon>
        <taxon>Planctomycetia</taxon>
        <taxon>Planctomycetales</taxon>
        <taxon>Planctomycetaceae</taxon>
        <taxon>Caulifigura</taxon>
    </lineage>
</organism>
<accession>A0A517SI94</accession>
<gene>
    <name evidence="2" type="ORF">Pan44_38850</name>
</gene>
<reference evidence="2 3" key="1">
    <citation type="submission" date="2019-02" db="EMBL/GenBank/DDBJ databases">
        <title>Deep-cultivation of Planctomycetes and their phenomic and genomic characterization uncovers novel biology.</title>
        <authorList>
            <person name="Wiegand S."/>
            <person name="Jogler M."/>
            <person name="Boedeker C."/>
            <person name="Pinto D."/>
            <person name="Vollmers J."/>
            <person name="Rivas-Marin E."/>
            <person name="Kohn T."/>
            <person name="Peeters S.H."/>
            <person name="Heuer A."/>
            <person name="Rast P."/>
            <person name="Oberbeckmann S."/>
            <person name="Bunk B."/>
            <person name="Jeske O."/>
            <person name="Meyerdierks A."/>
            <person name="Storesund J.E."/>
            <person name="Kallscheuer N."/>
            <person name="Luecker S."/>
            <person name="Lage O.M."/>
            <person name="Pohl T."/>
            <person name="Merkel B.J."/>
            <person name="Hornburger P."/>
            <person name="Mueller R.-W."/>
            <person name="Bruemmer F."/>
            <person name="Labrenz M."/>
            <person name="Spormann A.M."/>
            <person name="Op den Camp H."/>
            <person name="Overmann J."/>
            <person name="Amann R."/>
            <person name="Jetten M.S.M."/>
            <person name="Mascher T."/>
            <person name="Medema M.H."/>
            <person name="Devos D.P."/>
            <person name="Kaster A.-K."/>
            <person name="Ovreas L."/>
            <person name="Rohde M."/>
            <person name="Galperin M.Y."/>
            <person name="Jogler C."/>
        </authorList>
    </citation>
    <scope>NUCLEOTIDE SEQUENCE [LARGE SCALE GENOMIC DNA]</scope>
    <source>
        <strain evidence="2 3">Pan44</strain>
    </source>
</reference>
<feature type="transmembrane region" description="Helical" evidence="1">
    <location>
        <begin position="75"/>
        <end position="93"/>
    </location>
</feature>
<keyword evidence="3" id="KW-1185">Reference proteome</keyword>
<protein>
    <submittedName>
        <fullName evidence="2">Uncharacterized protein</fullName>
    </submittedName>
</protein>
<feature type="transmembrane region" description="Helical" evidence="1">
    <location>
        <begin position="14"/>
        <end position="32"/>
    </location>
</feature>
<dbReference type="KEGG" id="ccos:Pan44_38850"/>
<dbReference type="InParanoid" id="A0A517SI94"/>
<keyword evidence="1" id="KW-0472">Membrane</keyword>
<dbReference type="AlphaFoldDB" id="A0A517SI94"/>
<feature type="transmembrane region" description="Helical" evidence="1">
    <location>
        <begin position="173"/>
        <end position="189"/>
    </location>
</feature>
<sequence length="451" mass="51375">MNNPFQISGFELPFTYWMTCGVLGLLLANAFAAMHLLRNVMASVVYLTVALWYLMDPFMYPKDYARFPPESVSFAFLQTTVFLLALRALLNFVPRTKTEALRQFSVEDLDHGALQRVLLVTWAVLFVYGLSRVEWNIVTALYPVEARSNYSSYMWHRGRFGGSFDFLVSSGDYLYRAVCSLFGFFYVVSRNTTRRRVMLFMMLLTWPMFVCTGTRSVLLSVCVPAILAVLLIKKWTLFQKAVFVGVVGLLINLTMIVMLEYRDRGIDEIGREERALGQVVEKRHLGRNMAEELIYLNRYMNSGKMHVRWGAEYLECALNFVPRSIWKNKPFPGQQFSELRVGKYTSGPFKGQAVATISTGLIGQGVDNFGLYAGPVAPAVLLVLYFWWLCKQLTSGGHRMLRIGLVLAALGKIPHLGRGMTLFDLWPIVFLAVGIKFYERMVTMRDTKKAA</sequence>
<dbReference type="EMBL" id="CP036271">
    <property type="protein sequence ID" value="QDT55837.1"/>
    <property type="molecule type" value="Genomic_DNA"/>
</dbReference>